<evidence type="ECO:0000313" key="10">
    <source>
        <dbReference type="Proteomes" id="UP001501470"/>
    </source>
</evidence>
<reference evidence="10" key="1">
    <citation type="journal article" date="2019" name="Int. J. Syst. Evol. Microbiol.">
        <title>The Global Catalogue of Microorganisms (GCM) 10K type strain sequencing project: providing services to taxonomists for standard genome sequencing and annotation.</title>
        <authorList>
            <consortium name="The Broad Institute Genomics Platform"/>
            <consortium name="The Broad Institute Genome Sequencing Center for Infectious Disease"/>
            <person name="Wu L."/>
            <person name="Ma J."/>
        </authorList>
    </citation>
    <scope>NUCLEOTIDE SEQUENCE [LARGE SCALE GENOMIC DNA]</scope>
    <source>
        <strain evidence="10">JCM 15933</strain>
    </source>
</reference>
<evidence type="ECO:0000259" key="8">
    <source>
        <dbReference type="Pfam" id="PF26607"/>
    </source>
</evidence>
<evidence type="ECO:0000313" key="9">
    <source>
        <dbReference type="EMBL" id="GAA1539127.1"/>
    </source>
</evidence>
<feature type="active site" description="Charge relay system" evidence="5">
    <location>
        <position position="202"/>
    </location>
</feature>
<dbReference type="Gene3D" id="3.40.50.200">
    <property type="entry name" value="Peptidase S8/S53 domain"/>
    <property type="match status" value="1"/>
</dbReference>
<dbReference type="PROSITE" id="PS00137">
    <property type="entry name" value="SUBTILASE_HIS"/>
    <property type="match status" value="1"/>
</dbReference>
<feature type="signal peptide" evidence="6">
    <location>
        <begin position="1"/>
        <end position="21"/>
    </location>
</feature>
<evidence type="ECO:0000256" key="5">
    <source>
        <dbReference type="PROSITE-ProRule" id="PRU01240"/>
    </source>
</evidence>
<dbReference type="InterPro" id="IPR050131">
    <property type="entry name" value="Peptidase_S8_subtilisin-like"/>
</dbReference>
<accession>A0ABP4M802</accession>
<evidence type="ECO:0000256" key="4">
    <source>
        <dbReference type="ARBA" id="ARBA00022825"/>
    </source>
</evidence>
<sequence>MIGTLALATFAALLAPGPAAPPEGVVYGEAPTGAAAGYVVLLDQQPGIQSAGQAQAAVAAAAADLAGRFGGEVQEQFSAAVHGFAIDGLDEADARRLAAAAGVARVERNILLHATATQADAPWSLGRIDDRSGTDTVYTYPNTASHVTAYSVDSGIRVAHTQFGGRASYGRNFVDRATNPNPIPANAGNSNDPANANDCDGHGTHVASTIGGTTYGVAKGINLVAVRVLDCGGDGYLSEVVAGVDWVTAHAARPAVVNMSLGGEKTEILAAAVRRSINSGLTWTVAAGNGDADDNPLNACDNSPGDVAEAIVVGASSSSDHPVRWSDYGPCVDLFAPGEGILSAWNTDNSATRRLDGTSMASPHVAGAAALILEAHPDYSPQLVRAALVQSSTVGALDMSTYPAYAAASTANRLLYVRQADPPRPGSRTVSLFNPRFGTTEVYARTTGGSLAYAYRSGEWSGWTDLGGTTQADPAVLHNPRFGTTEVYARLANGHVAYRYFYNGWADWIDLGGDGTGTPAVLYNPRFGTTEVYARLASGNLAYRYFLNGWSSWIDLGGPAAADPAVLYNPRFGTTEVYAKVGATLAYRYYLNGWAGWINLGGTVEGTPGVLYNPRYGTTEAYTRAADGTLKYRYYLSGWSSWVDLGGSVDSDPGVVYNRTSGTTEVYVHTPADELRYIYYLGGWSGWNTLGGAMAGSPSVLYNPSFGTTEAYTAGRDGHAYYTFYAGGWSGLLDLTA</sequence>
<evidence type="ECO:0000256" key="2">
    <source>
        <dbReference type="ARBA" id="ARBA00022670"/>
    </source>
</evidence>
<feature type="domain" description="PLL-like beta propeller" evidence="8">
    <location>
        <begin position="593"/>
        <end position="722"/>
    </location>
</feature>
<keyword evidence="2 5" id="KW-0645">Protease</keyword>
<proteinExistence type="inferred from homology"/>
<gene>
    <name evidence="9" type="ORF">GCM10009827_067970</name>
</gene>
<dbReference type="PANTHER" id="PTHR43806:SF11">
    <property type="entry name" value="CEREVISIN-RELATED"/>
    <property type="match status" value="1"/>
</dbReference>
<dbReference type="CDD" id="cd04077">
    <property type="entry name" value="Peptidases_S8_PCSK9_ProteinaseK_like"/>
    <property type="match status" value="1"/>
</dbReference>
<dbReference type="InterPro" id="IPR034193">
    <property type="entry name" value="PCSK9_ProteinaseK-like"/>
</dbReference>
<protein>
    <submittedName>
        <fullName evidence="9">Uncharacterized protein</fullName>
    </submittedName>
</protein>
<dbReference type="SUPFAM" id="SSF89372">
    <property type="entry name" value="Fucose-specific lectin"/>
    <property type="match status" value="2"/>
</dbReference>
<dbReference type="RefSeq" id="WP_344506423.1">
    <property type="nucleotide sequence ID" value="NZ_BAAAQD010000015.1"/>
</dbReference>
<dbReference type="PROSITE" id="PS51892">
    <property type="entry name" value="SUBTILASE"/>
    <property type="match status" value="1"/>
</dbReference>
<name>A0ABP4M802_9ACTN</name>
<evidence type="ECO:0000259" key="7">
    <source>
        <dbReference type="Pfam" id="PF00082"/>
    </source>
</evidence>
<dbReference type="PANTHER" id="PTHR43806">
    <property type="entry name" value="PEPTIDASE S8"/>
    <property type="match status" value="1"/>
</dbReference>
<evidence type="ECO:0000256" key="6">
    <source>
        <dbReference type="SAM" id="SignalP"/>
    </source>
</evidence>
<comment type="similarity">
    <text evidence="1 5">Belongs to the peptidase S8 family.</text>
</comment>
<keyword evidence="10" id="KW-1185">Reference proteome</keyword>
<keyword evidence="3 5" id="KW-0378">Hydrolase</keyword>
<dbReference type="InterPro" id="IPR036852">
    <property type="entry name" value="Peptidase_S8/S53_dom_sf"/>
</dbReference>
<feature type="active site" description="Charge relay system" evidence="5">
    <location>
        <position position="359"/>
    </location>
</feature>
<dbReference type="Proteomes" id="UP001501470">
    <property type="component" value="Unassembled WGS sequence"/>
</dbReference>
<dbReference type="Pfam" id="PF00082">
    <property type="entry name" value="Peptidase_S8"/>
    <property type="match status" value="1"/>
</dbReference>
<feature type="domain" description="Peptidase S8/S53" evidence="7">
    <location>
        <begin position="152"/>
        <end position="393"/>
    </location>
</feature>
<evidence type="ECO:0000256" key="1">
    <source>
        <dbReference type="ARBA" id="ARBA00011073"/>
    </source>
</evidence>
<keyword evidence="6" id="KW-0732">Signal</keyword>
<dbReference type="PROSITE" id="PS00138">
    <property type="entry name" value="SUBTILASE_SER"/>
    <property type="match status" value="1"/>
</dbReference>
<feature type="active site" description="Charge relay system" evidence="5">
    <location>
        <position position="153"/>
    </location>
</feature>
<dbReference type="Pfam" id="PF26607">
    <property type="entry name" value="DUF8189"/>
    <property type="match status" value="1"/>
</dbReference>
<dbReference type="SUPFAM" id="SSF52743">
    <property type="entry name" value="Subtilisin-like"/>
    <property type="match status" value="1"/>
</dbReference>
<keyword evidence="4 5" id="KW-0720">Serine protease</keyword>
<dbReference type="InterPro" id="IPR058502">
    <property type="entry name" value="PLL-like_beta-prop"/>
</dbReference>
<comment type="caution">
    <text evidence="9">The sequence shown here is derived from an EMBL/GenBank/DDBJ whole genome shotgun (WGS) entry which is preliminary data.</text>
</comment>
<organism evidence="9 10">
    <name type="scientific">Dactylosporangium maewongense</name>
    <dbReference type="NCBI Taxonomy" id="634393"/>
    <lineage>
        <taxon>Bacteria</taxon>
        <taxon>Bacillati</taxon>
        <taxon>Actinomycetota</taxon>
        <taxon>Actinomycetes</taxon>
        <taxon>Micromonosporales</taxon>
        <taxon>Micromonosporaceae</taxon>
        <taxon>Dactylosporangium</taxon>
    </lineage>
</organism>
<dbReference type="InterPro" id="IPR022398">
    <property type="entry name" value="Peptidase_S8_His-AS"/>
</dbReference>
<evidence type="ECO:0000256" key="3">
    <source>
        <dbReference type="ARBA" id="ARBA00022801"/>
    </source>
</evidence>
<dbReference type="InterPro" id="IPR023828">
    <property type="entry name" value="Peptidase_S8_Ser-AS"/>
</dbReference>
<dbReference type="Gene3D" id="2.120.10.70">
    <property type="entry name" value="Fucose-specific lectin"/>
    <property type="match status" value="2"/>
</dbReference>
<feature type="chain" id="PRO_5046806190" evidence="6">
    <location>
        <begin position="22"/>
        <end position="737"/>
    </location>
</feature>
<dbReference type="PRINTS" id="PR00723">
    <property type="entry name" value="SUBTILISIN"/>
</dbReference>
<dbReference type="EMBL" id="BAAAQD010000015">
    <property type="protein sequence ID" value="GAA1539127.1"/>
    <property type="molecule type" value="Genomic_DNA"/>
</dbReference>
<dbReference type="InterPro" id="IPR015500">
    <property type="entry name" value="Peptidase_S8_subtilisin-rel"/>
</dbReference>
<dbReference type="InterPro" id="IPR000209">
    <property type="entry name" value="Peptidase_S8/S53_dom"/>
</dbReference>